<organism evidence="7 8">
    <name type="scientific">Candidatus Onthocola gallistercoris</name>
    <dbReference type="NCBI Taxonomy" id="2840876"/>
    <lineage>
        <taxon>Bacteria</taxon>
        <taxon>Bacillati</taxon>
        <taxon>Bacillota</taxon>
        <taxon>Bacilli</taxon>
        <taxon>Candidatus Onthocola</taxon>
    </lineage>
</organism>
<evidence type="ECO:0000313" key="8">
    <source>
        <dbReference type="Proteomes" id="UP000824164"/>
    </source>
</evidence>
<dbReference type="InterPro" id="IPR014227">
    <property type="entry name" value="YtvI-like"/>
</dbReference>
<name>A0A9D1HFQ5_9FIRM</name>
<feature type="transmembrane region" description="Helical" evidence="6">
    <location>
        <begin position="7"/>
        <end position="25"/>
    </location>
</feature>
<evidence type="ECO:0000256" key="1">
    <source>
        <dbReference type="ARBA" id="ARBA00004141"/>
    </source>
</evidence>
<comment type="subcellular location">
    <subcellularLocation>
        <location evidence="1">Membrane</location>
        <topology evidence="1">Multi-pass membrane protein</topology>
    </subcellularLocation>
</comment>
<evidence type="ECO:0000256" key="4">
    <source>
        <dbReference type="ARBA" id="ARBA00022989"/>
    </source>
</evidence>
<comment type="similarity">
    <text evidence="2">Belongs to the autoinducer-2 exporter (AI-2E) (TC 2.A.86) family.</text>
</comment>
<protein>
    <submittedName>
        <fullName evidence="7">Sporulation integral membrane protein YtvI</fullName>
    </submittedName>
</protein>
<dbReference type="PANTHER" id="PTHR21716:SF68">
    <property type="entry name" value="TRANSPORT PROTEIN YTVI-RELATED"/>
    <property type="match status" value="1"/>
</dbReference>
<dbReference type="GO" id="GO:0016020">
    <property type="term" value="C:membrane"/>
    <property type="evidence" value="ECO:0007669"/>
    <property type="project" value="UniProtKB-SubCell"/>
</dbReference>
<keyword evidence="3 6" id="KW-0812">Transmembrane</keyword>
<evidence type="ECO:0000313" key="7">
    <source>
        <dbReference type="EMBL" id="HIU02079.1"/>
    </source>
</evidence>
<dbReference type="InterPro" id="IPR002549">
    <property type="entry name" value="AI-2E-like"/>
</dbReference>
<reference evidence="7" key="2">
    <citation type="journal article" date="2021" name="PeerJ">
        <title>Extensive microbial diversity within the chicken gut microbiome revealed by metagenomics and culture.</title>
        <authorList>
            <person name="Gilroy R."/>
            <person name="Ravi A."/>
            <person name="Getino M."/>
            <person name="Pursley I."/>
            <person name="Horton D.L."/>
            <person name="Alikhan N.F."/>
            <person name="Baker D."/>
            <person name="Gharbi K."/>
            <person name="Hall N."/>
            <person name="Watson M."/>
            <person name="Adriaenssens E.M."/>
            <person name="Foster-Nyarko E."/>
            <person name="Jarju S."/>
            <person name="Secka A."/>
            <person name="Antonio M."/>
            <person name="Oren A."/>
            <person name="Chaudhuri R.R."/>
            <person name="La Ragione R."/>
            <person name="Hildebrand F."/>
            <person name="Pallen M.J."/>
        </authorList>
    </citation>
    <scope>NUCLEOTIDE SEQUENCE</scope>
    <source>
        <strain evidence="7">CHK187-14744</strain>
    </source>
</reference>
<evidence type="ECO:0000256" key="5">
    <source>
        <dbReference type="ARBA" id="ARBA00023136"/>
    </source>
</evidence>
<feature type="transmembrane region" description="Helical" evidence="6">
    <location>
        <begin position="61"/>
        <end position="81"/>
    </location>
</feature>
<dbReference type="Pfam" id="PF01594">
    <property type="entry name" value="AI-2E_transport"/>
    <property type="match status" value="1"/>
</dbReference>
<feature type="transmembrane region" description="Helical" evidence="6">
    <location>
        <begin position="314"/>
        <end position="343"/>
    </location>
</feature>
<keyword evidence="5 6" id="KW-0472">Membrane</keyword>
<proteinExistence type="inferred from homology"/>
<reference evidence="7" key="1">
    <citation type="submission" date="2020-10" db="EMBL/GenBank/DDBJ databases">
        <authorList>
            <person name="Gilroy R."/>
        </authorList>
    </citation>
    <scope>NUCLEOTIDE SEQUENCE</scope>
    <source>
        <strain evidence="7">CHK187-14744</strain>
    </source>
</reference>
<dbReference type="GO" id="GO:0055085">
    <property type="term" value="P:transmembrane transport"/>
    <property type="evidence" value="ECO:0007669"/>
    <property type="project" value="TreeGrafter"/>
</dbReference>
<dbReference type="PANTHER" id="PTHR21716">
    <property type="entry name" value="TRANSMEMBRANE PROTEIN"/>
    <property type="match status" value="1"/>
</dbReference>
<sequence length="358" mass="39616">MEKKKTFLINVAYYGFFIILFLLAWKYVWPVLMPFILAFIIVTFLRKPAEKLAKKIRLGEKYTALLLLTGFYLLFFGAVILGGGKVITMIADFITDLPGFYQTSIAPLLEHVSQQIGDALAEMDMALAQEIQRSMQQFVQNIGETLSTLSMNALAYISGLVTGIPAALIRLIIMIVSSFYMAADYHRIMAMARTYLPEKVKQLGRDVKIYGWNILKAYIKSYTLLFLLTFAELTVGLTILKIPYASAIGLAIAVFDILPVLGTGGVLLPWAVILLVLGDYPLALGILTLYVVITIVRNSLEPRIVGKQVGLHPLLTLIAMFLGLELGGIIGMILLPLSVVILVNMEKNGALHGFKKTH</sequence>
<evidence type="ECO:0000256" key="3">
    <source>
        <dbReference type="ARBA" id="ARBA00022692"/>
    </source>
</evidence>
<evidence type="ECO:0000256" key="2">
    <source>
        <dbReference type="ARBA" id="ARBA00009773"/>
    </source>
</evidence>
<comment type="caution">
    <text evidence="7">The sequence shown here is derived from an EMBL/GenBank/DDBJ whole genome shotgun (WGS) entry which is preliminary data.</text>
</comment>
<feature type="transmembrane region" description="Helical" evidence="6">
    <location>
        <begin position="153"/>
        <end position="183"/>
    </location>
</feature>
<dbReference type="EMBL" id="DVLT01000015">
    <property type="protein sequence ID" value="HIU02079.1"/>
    <property type="molecule type" value="Genomic_DNA"/>
</dbReference>
<dbReference type="AlphaFoldDB" id="A0A9D1HFQ5"/>
<feature type="transmembrane region" description="Helical" evidence="6">
    <location>
        <begin position="267"/>
        <end position="293"/>
    </location>
</feature>
<dbReference type="Proteomes" id="UP000824164">
    <property type="component" value="Unassembled WGS sequence"/>
</dbReference>
<feature type="transmembrane region" description="Helical" evidence="6">
    <location>
        <begin position="31"/>
        <end position="49"/>
    </location>
</feature>
<accession>A0A9D1HFQ5</accession>
<dbReference type="NCBIfam" id="TIGR02872">
    <property type="entry name" value="spore_ytvI"/>
    <property type="match status" value="1"/>
</dbReference>
<evidence type="ECO:0000256" key="6">
    <source>
        <dbReference type="SAM" id="Phobius"/>
    </source>
</evidence>
<keyword evidence="4 6" id="KW-1133">Transmembrane helix</keyword>
<gene>
    <name evidence="7" type="primary">ytvI</name>
    <name evidence="7" type="ORF">IAB63_02365</name>
</gene>